<keyword evidence="12" id="KW-1185">Reference proteome</keyword>
<evidence type="ECO:0000256" key="6">
    <source>
        <dbReference type="ARBA" id="ARBA00022997"/>
    </source>
</evidence>
<keyword evidence="2 9" id="KW-0645">Protease</keyword>
<dbReference type="InterPro" id="IPR000755">
    <property type="entry name" value="A_A_dipeptidase"/>
</dbReference>
<dbReference type="InterPro" id="IPR009045">
    <property type="entry name" value="Zn_M74/Hedgehog-like"/>
</dbReference>
<evidence type="ECO:0000256" key="8">
    <source>
        <dbReference type="ARBA" id="ARBA00023316"/>
    </source>
</evidence>
<feature type="binding site" evidence="9">
    <location>
        <position position="226"/>
    </location>
    <ligand>
        <name>Zn(2+)</name>
        <dbReference type="ChEBI" id="CHEBI:29105"/>
        <note>catalytic</note>
    </ligand>
</feature>
<keyword evidence="4 9" id="KW-0378">Hydrolase</keyword>
<dbReference type="GO" id="GO:0006508">
    <property type="term" value="P:proteolysis"/>
    <property type="evidence" value="ECO:0007669"/>
    <property type="project" value="UniProtKB-KW"/>
</dbReference>
<sequence length="244" mass="27756">MVKRLILALTLILVFAGMPLPGGWSTASPVNASAKEAIKQYPFPIGFVYVDEVIPNARFDIRYYGENNFAGRRIAGYNAPYAILTKQAAKALKAVSDELEPKGYAIKIYDAYRPQKAVNDFIKWSKDGGDIKMKRQYYPRLDKKNLFKLGFIATKSGHSRGSTVDLTLVSIKTGKLVDMGGPHDFFGSLSYYDSPQITEAQQANRRLLKEVMNKHGFKGYSKEWWHFTLIKEPFPERYFDFDVE</sequence>
<dbReference type="GO" id="GO:0160237">
    <property type="term" value="F:D-Ala-D-Ala dipeptidase activity"/>
    <property type="evidence" value="ECO:0007669"/>
    <property type="project" value="UniProtKB-EC"/>
</dbReference>
<comment type="catalytic activity">
    <reaction evidence="1 9 10">
        <text>D-alanyl-D-alanine + H2O = 2 D-alanine</text>
        <dbReference type="Rhea" id="RHEA:20661"/>
        <dbReference type="ChEBI" id="CHEBI:15377"/>
        <dbReference type="ChEBI" id="CHEBI:57416"/>
        <dbReference type="ChEBI" id="CHEBI:57822"/>
        <dbReference type="EC" id="3.4.13.22"/>
    </reaction>
</comment>
<proteinExistence type="inferred from homology"/>
<evidence type="ECO:0000313" key="11">
    <source>
        <dbReference type="EMBL" id="RQW13405.1"/>
    </source>
</evidence>
<dbReference type="Pfam" id="PF01427">
    <property type="entry name" value="Peptidase_M15"/>
    <property type="match status" value="1"/>
</dbReference>
<dbReference type="HAMAP" id="MF_01924">
    <property type="entry name" value="A_A_dipeptidase"/>
    <property type="match status" value="1"/>
</dbReference>
<keyword evidence="8 10" id="KW-0961">Cell wall biogenesis/degradation</keyword>
<feature type="binding site" evidence="9">
    <location>
        <position position="165"/>
    </location>
    <ligand>
        <name>Zn(2+)</name>
        <dbReference type="ChEBI" id="CHEBI:29105"/>
        <note>catalytic</note>
    </ligand>
</feature>
<feature type="site" description="Transition state stabilizer" evidence="9">
    <location>
        <position position="113"/>
    </location>
</feature>
<dbReference type="Gene3D" id="3.30.1380.10">
    <property type="match status" value="1"/>
</dbReference>
<organism evidence="11 12">
    <name type="scientific">Paenibacillus rhizophilus</name>
    <dbReference type="NCBI Taxonomy" id="1850366"/>
    <lineage>
        <taxon>Bacteria</taxon>
        <taxon>Bacillati</taxon>
        <taxon>Bacillota</taxon>
        <taxon>Bacilli</taxon>
        <taxon>Bacillales</taxon>
        <taxon>Paenibacillaceae</taxon>
        <taxon>Paenibacillus</taxon>
    </lineage>
</organism>
<accession>A0A3N9PCR1</accession>
<evidence type="ECO:0000256" key="3">
    <source>
        <dbReference type="ARBA" id="ARBA00022723"/>
    </source>
</evidence>
<dbReference type="AlphaFoldDB" id="A0A3N9PCR1"/>
<dbReference type="EMBL" id="RQPI01000001">
    <property type="protein sequence ID" value="RQW13405.1"/>
    <property type="molecule type" value="Genomic_DNA"/>
</dbReference>
<dbReference type="GO" id="GO:0008270">
    <property type="term" value="F:zinc ion binding"/>
    <property type="evidence" value="ECO:0007669"/>
    <property type="project" value="UniProtKB-UniRule"/>
</dbReference>
<reference evidence="11 12" key="1">
    <citation type="submission" date="2018-11" db="EMBL/GenBank/DDBJ databases">
        <title>Genome sequence of strain 7197.</title>
        <authorList>
            <person name="Gao J."/>
            <person name="Sun J."/>
        </authorList>
    </citation>
    <scope>NUCLEOTIDE SEQUENCE [LARGE SCALE GENOMIC DNA]</scope>
    <source>
        <strain evidence="11 12">7197</strain>
    </source>
</reference>
<keyword evidence="7 9" id="KW-0482">Metalloprotease</keyword>
<dbReference type="EC" id="3.4.13.22" evidence="9 10"/>
<comment type="caution">
    <text evidence="11">The sequence shown here is derived from an EMBL/GenBank/DDBJ whole genome shotgun (WGS) entry which is preliminary data.</text>
</comment>
<comment type="cofactor">
    <cofactor evidence="9">
        <name>Zn(2+)</name>
        <dbReference type="ChEBI" id="CHEBI:29105"/>
    </cofactor>
    <text evidence="9">Binds 1 zinc ion per subunit.</text>
</comment>
<dbReference type="Proteomes" id="UP000282529">
    <property type="component" value="Unassembled WGS sequence"/>
</dbReference>
<evidence type="ECO:0000256" key="7">
    <source>
        <dbReference type="ARBA" id="ARBA00023049"/>
    </source>
</evidence>
<evidence type="ECO:0000256" key="10">
    <source>
        <dbReference type="PIRNR" id="PIRNR026671"/>
    </source>
</evidence>
<name>A0A3N9PCR1_9BACL</name>
<keyword evidence="3 9" id="KW-0479">Metal-binding</keyword>
<dbReference type="PANTHER" id="PTHR43126">
    <property type="entry name" value="D-ALANYL-D-ALANINE DIPEPTIDASE"/>
    <property type="match status" value="1"/>
</dbReference>
<dbReference type="GO" id="GO:0008237">
    <property type="term" value="F:metallopeptidase activity"/>
    <property type="evidence" value="ECO:0007669"/>
    <property type="project" value="UniProtKB-KW"/>
</dbReference>
<comment type="similarity">
    <text evidence="9 10">Belongs to the peptidase M15D family.</text>
</comment>
<keyword evidence="5 9" id="KW-0862">Zinc</keyword>
<dbReference type="SUPFAM" id="SSF55166">
    <property type="entry name" value="Hedgehog/DD-peptidase"/>
    <property type="match status" value="1"/>
</dbReference>
<dbReference type="GO" id="GO:0071555">
    <property type="term" value="P:cell wall organization"/>
    <property type="evidence" value="ECO:0007669"/>
    <property type="project" value="UniProtKB-KW"/>
</dbReference>
<dbReference type="CDD" id="cd14817">
    <property type="entry name" value="D-Ala-D-Ala_dipeptidase_VanX"/>
    <property type="match status" value="1"/>
</dbReference>
<gene>
    <name evidence="11" type="ORF">EH198_02975</name>
</gene>
<protein>
    <recommendedName>
        <fullName evidence="9 10">D-alanyl-D-alanine dipeptidase</fullName>
        <shortName evidence="9 10">D-Ala-D-Ala dipeptidase</shortName>
        <ecNumber evidence="9 10">3.4.13.22</ecNumber>
    </recommendedName>
</protein>
<dbReference type="RefSeq" id="WP_124694047.1">
    <property type="nucleotide sequence ID" value="NZ_JBHUFE010000016.1"/>
</dbReference>
<feature type="binding site" evidence="9">
    <location>
        <position position="158"/>
    </location>
    <ligand>
        <name>Zn(2+)</name>
        <dbReference type="ChEBI" id="CHEBI:29105"/>
        <note>catalytic</note>
    </ligand>
</feature>
<comment type="function">
    <text evidence="9 10">Catalyzes hydrolysis of the D-alanyl-D-alanine dipeptide.</text>
</comment>
<evidence type="ECO:0000313" key="12">
    <source>
        <dbReference type="Proteomes" id="UP000282529"/>
    </source>
</evidence>
<dbReference type="OrthoDB" id="9801430at2"/>
<evidence type="ECO:0000256" key="1">
    <source>
        <dbReference type="ARBA" id="ARBA00001362"/>
    </source>
</evidence>
<dbReference type="PANTHER" id="PTHR43126:SF1">
    <property type="entry name" value="D-ALANYL-D-ALANINE DIPEPTIDASE"/>
    <property type="match status" value="1"/>
</dbReference>
<evidence type="ECO:0000256" key="4">
    <source>
        <dbReference type="ARBA" id="ARBA00022801"/>
    </source>
</evidence>
<feature type="active site" description="Proton donor/acceptor" evidence="9">
    <location>
        <position position="223"/>
    </location>
</feature>
<keyword evidence="6 9" id="KW-0224">Dipeptidase</keyword>
<dbReference type="PIRSF" id="PIRSF026671">
    <property type="entry name" value="AA_dipeptidase"/>
    <property type="match status" value="1"/>
</dbReference>
<evidence type="ECO:0000256" key="9">
    <source>
        <dbReference type="HAMAP-Rule" id="MF_01924"/>
    </source>
</evidence>
<evidence type="ECO:0000256" key="5">
    <source>
        <dbReference type="ARBA" id="ARBA00022833"/>
    </source>
</evidence>
<evidence type="ECO:0000256" key="2">
    <source>
        <dbReference type="ARBA" id="ARBA00022670"/>
    </source>
</evidence>